<dbReference type="NCBIfam" id="TIGR01854">
    <property type="entry name" value="lipid_A_lpxH"/>
    <property type="match status" value="1"/>
</dbReference>
<feature type="binding site" evidence="2">
    <location>
        <position position="162"/>
    </location>
    <ligand>
        <name>substrate</name>
    </ligand>
</feature>
<dbReference type="AlphaFoldDB" id="A0A3N0VEV3"/>
<dbReference type="GO" id="GO:0005737">
    <property type="term" value="C:cytoplasm"/>
    <property type="evidence" value="ECO:0007669"/>
    <property type="project" value="InterPro"/>
</dbReference>
<keyword evidence="1 2" id="KW-0378">Hydrolase</keyword>
<keyword evidence="4" id="KW-1185">Reference proteome</keyword>
<dbReference type="Gene3D" id="3.60.21.10">
    <property type="match status" value="1"/>
</dbReference>
<feature type="binding site" evidence="2">
    <location>
        <position position="167"/>
    </location>
    <ligand>
        <name>substrate</name>
    </ligand>
</feature>
<dbReference type="HAMAP" id="MF_00575">
    <property type="entry name" value="LpxH"/>
    <property type="match status" value="1"/>
</dbReference>
<feature type="binding site" evidence="2">
    <location>
        <position position="43"/>
    </location>
    <ligand>
        <name>Mn(2+)</name>
        <dbReference type="ChEBI" id="CHEBI:29035"/>
        <label>1</label>
    </ligand>
</feature>
<dbReference type="InterPro" id="IPR010138">
    <property type="entry name" value="UDP-diacylglucosamine_Hdrlase"/>
</dbReference>
<comment type="caution">
    <text evidence="3">The sequence shown here is derived from an EMBL/GenBank/DDBJ whole genome shotgun (WGS) entry which is preliminary data.</text>
</comment>
<sequence length="242" mass="27503">MLLADLHLPPNDGGSGGDPLGTAFRRFCEGPARAAQRVFILGDLFEVWVGDDAGLVEHAEDVAAIRRLVDSGVEVYFQHGNRDFIVGAAFARATGLRLLPDLAVFEIAGQPCLLAHGDLFCTDDAAYQRWRRFSRNRLAQWIYNRLPLSRRRRIAGGLRSDSHKQRKPEAIMDVNETTIRETFLRYAVPRLIHGHTHRPADHHYQIEGRHCERIVLADWRPDRMEWLRADACGLHRETLATP</sequence>
<name>A0A3N0VEV3_9GAMM</name>
<accession>A0A3N0VEV3</accession>
<feature type="binding site" evidence="2">
    <location>
        <position position="195"/>
    </location>
    <ligand>
        <name>substrate</name>
    </ligand>
</feature>
<evidence type="ECO:0000313" key="4">
    <source>
        <dbReference type="Proteomes" id="UP000282106"/>
    </source>
</evidence>
<dbReference type="EMBL" id="RJVO01000003">
    <property type="protein sequence ID" value="ROH91205.1"/>
    <property type="molecule type" value="Genomic_DNA"/>
</dbReference>
<keyword evidence="2" id="KW-0472">Membrane</keyword>
<feature type="binding site" evidence="2">
    <location>
        <position position="164"/>
    </location>
    <ligand>
        <name>substrate</name>
    </ligand>
</feature>
<keyword evidence="2" id="KW-0479">Metal-binding</keyword>
<comment type="catalytic activity">
    <reaction evidence="2">
        <text>UDP-2-N,3-O-bis[(3R)-3-hydroxytetradecanoyl]-alpha-D-glucosamine + H2O = 2-N,3-O-bis[(3R)-3-hydroxytetradecanoyl]-alpha-D-glucosaminyl 1-phosphate + UMP + 2 H(+)</text>
        <dbReference type="Rhea" id="RHEA:25213"/>
        <dbReference type="ChEBI" id="CHEBI:15377"/>
        <dbReference type="ChEBI" id="CHEBI:15378"/>
        <dbReference type="ChEBI" id="CHEBI:57865"/>
        <dbReference type="ChEBI" id="CHEBI:57957"/>
        <dbReference type="ChEBI" id="CHEBI:78847"/>
        <dbReference type="EC" id="3.6.1.54"/>
    </reaction>
</comment>
<dbReference type="InterPro" id="IPR043461">
    <property type="entry name" value="LpxH-like"/>
</dbReference>
<comment type="subcellular location">
    <subcellularLocation>
        <location evidence="2">Cell inner membrane</location>
        <topology evidence="2">Peripheral membrane protein</topology>
        <orientation evidence="2">Cytoplasmic side</orientation>
    </subcellularLocation>
</comment>
<dbReference type="FunCoup" id="A0A3N0VEV3">
    <property type="interactions" value="157"/>
</dbReference>
<keyword evidence="2" id="KW-0444">Lipid biosynthesis</keyword>
<dbReference type="EC" id="3.6.1.54" evidence="2"/>
<organism evidence="3 4">
    <name type="scientific">Stagnimonas aquatica</name>
    <dbReference type="NCBI Taxonomy" id="2689987"/>
    <lineage>
        <taxon>Bacteria</taxon>
        <taxon>Pseudomonadati</taxon>
        <taxon>Pseudomonadota</taxon>
        <taxon>Gammaproteobacteria</taxon>
        <taxon>Nevskiales</taxon>
        <taxon>Nevskiaceae</taxon>
        <taxon>Stagnimonas</taxon>
    </lineage>
</organism>
<dbReference type="NCBIfam" id="NF003743">
    <property type="entry name" value="PRK05340.1"/>
    <property type="match status" value="1"/>
</dbReference>
<dbReference type="GO" id="GO:0008758">
    <property type="term" value="F:UDP-2,3-diacylglucosamine hydrolase activity"/>
    <property type="evidence" value="ECO:0007669"/>
    <property type="project" value="UniProtKB-UniRule"/>
</dbReference>
<dbReference type="GO" id="GO:0009245">
    <property type="term" value="P:lipid A biosynthetic process"/>
    <property type="evidence" value="ECO:0007669"/>
    <property type="project" value="UniProtKB-UniRule"/>
</dbReference>
<reference evidence="3 4" key="1">
    <citation type="submission" date="2018-10" db="EMBL/GenBank/DDBJ databases">
        <authorList>
            <person name="Chen W.-M."/>
        </authorList>
    </citation>
    <scope>NUCLEOTIDE SEQUENCE [LARGE SCALE GENOMIC DNA]</scope>
    <source>
        <strain evidence="3 4">THS-13</strain>
    </source>
</reference>
<comment type="function">
    <text evidence="2">Hydrolyzes the pyrophosphate bond of UDP-2,3-diacylglucosamine to yield 2,3-diacylglucosamine 1-phosphate (lipid X) and UMP by catalyzing the attack of water at the alpha-P atom. Involved in the biosynthesis of lipid A, a phosphorylated glycolipid that anchors the lipopolysaccharide to the outer membrane of the cell.</text>
</comment>
<feature type="binding site" evidence="2">
    <location>
        <position position="195"/>
    </location>
    <ligand>
        <name>Mn(2+)</name>
        <dbReference type="ChEBI" id="CHEBI:29035"/>
        <label>2</label>
    </ligand>
</feature>
<feature type="binding site" evidence="2">
    <location>
        <begin position="81"/>
        <end position="82"/>
    </location>
    <ligand>
        <name>substrate</name>
    </ligand>
</feature>
<feature type="binding site" evidence="2">
    <location>
        <position position="5"/>
    </location>
    <ligand>
        <name>Mn(2+)</name>
        <dbReference type="ChEBI" id="CHEBI:29035"/>
        <label>1</label>
    </ligand>
</feature>
<keyword evidence="2" id="KW-0441">Lipid A biosynthesis</keyword>
<gene>
    <name evidence="2" type="primary">lpxH</name>
    <name evidence="3" type="ORF">ED208_08555</name>
</gene>
<feature type="binding site" evidence="2">
    <location>
        <position position="197"/>
    </location>
    <ligand>
        <name>Mn(2+)</name>
        <dbReference type="ChEBI" id="CHEBI:29035"/>
        <label>1</label>
    </ligand>
</feature>
<dbReference type="Proteomes" id="UP000282106">
    <property type="component" value="Unassembled WGS sequence"/>
</dbReference>
<dbReference type="PANTHER" id="PTHR34990">
    <property type="entry name" value="UDP-2,3-DIACYLGLUCOSAMINE HYDROLASE-RELATED"/>
    <property type="match status" value="1"/>
</dbReference>
<protein>
    <recommendedName>
        <fullName evidence="2">UDP-2,3-diacylglucosamine hydrolase</fullName>
        <ecNumber evidence="2">3.6.1.54</ecNumber>
    </recommendedName>
    <alternativeName>
        <fullName evidence="2">UDP-2,3-diacylglucosamine diphosphatase</fullName>
    </alternativeName>
</protein>
<keyword evidence="2" id="KW-0443">Lipid metabolism</keyword>
<comment type="similarity">
    <text evidence="2">Belongs to the LpxH family.</text>
</comment>
<dbReference type="InParanoid" id="A0A3N0VEV3"/>
<dbReference type="GO" id="GO:0019897">
    <property type="term" value="C:extrinsic component of plasma membrane"/>
    <property type="evidence" value="ECO:0007669"/>
    <property type="project" value="UniProtKB-UniRule"/>
</dbReference>
<evidence type="ECO:0000256" key="2">
    <source>
        <dbReference type="HAMAP-Rule" id="MF_00575"/>
    </source>
</evidence>
<evidence type="ECO:0000313" key="3">
    <source>
        <dbReference type="EMBL" id="ROH91205.1"/>
    </source>
</evidence>
<dbReference type="CDD" id="cd07398">
    <property type="entry name" value="MPP_YbbF-LpxH"/>
    <property type="match status" value="1"/>
</dbReference>
<dbReference type="SUPFAM" id="SSF56300">
    <property type="entry name" value="Metallo-dependent phosphatases"/>
    <property type="match status" value="1"/>
</dbReference>
<dbReference type="UniPathway" id="UPA00359">
    <property type="reaction ID" value="UER00480"/>
</dbReference>
<keyword evidence="2" id="KW-0997">Cell inner membrane</keyword>
<feature type="binding site" evidence="2">
    <location>
        <position position="7"/>
    </location>
    <ligand>
        <name>Mn(2+)</name>
        <dbReference type="ChEBI" id="CHEBI:29035"/>
        <label>1</label>
    </ligand>
</feature>
<keyword evidence="2" id="KW-1003">Cell membrane</keyword>
<feature type="binding site" evidence="2">
    <location>
        <position position="43"/>
    </location>
    <ligand>
        <name>Mn(2+)</name>
        <dbReference type="ChEBI" id="CHEBI:29035"/>
        <label>2</label>
    </ligand>
</feature>
<dbReference type="PANTHER" id="PTHR34990:SF1">
    <property type="entry name" value="UDP-2,3-DIACYLGLUCOSAMINE HYDROLASE"/>
    <property type="match status" value="1"/>
</dbReference>
<feature type="binding site" evidence="2">
    <location>
        <position position="116"/>
    </location>
    <ligand>
        <name>Mn(2+)</name>
        <dbReference type="ChEBI" id="CHEBI:29035"/>
        <label>2</label>
    </ligand>
</feature>
<feature type="binding site" evidence="2">
    <location>
        <position position="81"/>
    </location>
    <ligand>
        <name>Mn(2+)</name>
        <dbReference type="ChEBI" id="CHEBI:29035"/>
        <label>2</label>
    </ligand>
</feature>
<proteinExistence type="inferred from homology"/>
<dbReference type="GO" id="GO:0030145">
    <property type="term" value="F:manganese ion binding"/>
    <property type="evidence" value="ECO:0007669"/>
    <property type="project" value="UniProtKB-UniRule"/>
</dbReference>
<feature type="binding site" evidence="2">
    <location>
        <position position="124"/>
    </location>
    <ligand>
        <name>substrate</name>
    </ligand>
</feature>
<comment type="pathway">
    <text evidence="2">Glycolipid biosynthesis; lipid IV(A) biosynthesis; lipid IV(A) from (3R)-3-hydroxytetradecanoyl-[acyl-carrier-protein] and UDP-N-acetyl-alpha-D-glucosamine: step 4/6.</text>
</comment>
<keyword evidence="2" id="KW-0464">Manganese</keyword>
<comment type="cofactor">
    <cofactor evidence="2">
        <name>Mn(2+)</name>
        <dbReference type="ChEBI" id="CHEBI:29035"/>
    </cofactor>
    <text evidence="2">Binds 2 Mn(2+) ions per subunit in a binuclear metal center.</text>
</comment>
<dbReference type="InterPro" id="IPR029052">
    <property type="entry name" value="Metallo-depent_PP-like"/>
</dbReference>
<evidence type="ECO:0000256" key="1">
    <source>
        <dbReference type="ARBA" id="ARBA00022801"/>
    </source>
</evidence>